<dbReference type="Pfam" id="PF07661">
    <property type="entry name" value="MORN_2"/>
    <property type="match status" value="2"/>
</dbReference>
<dbReference type="InterPro" id="IPR051045">
    <property type="entry name" value="TonB-dependent_transducer"/>
</dbReference>
<dbReference type="Gene3D" id="2.20.110.10">
    <property type="entry name" value="Histone H3 K4-specific methyltransferase SET7/9 N-terminal domain"/>
    <property type="match status" value="1"/>
</dbReference>
<evidence type="ECO:0000313" key="2">
    <source>
        <dbReference type="Proteomes" id="UP001500298"/>
    </source>
</evidence>
<evidence type="ECO:0008006" key="3">
    <source>
        <dbReference type="Google" id="ProtNLM"/>
    </source>
</evidence>
<dbReference type="SUPFAM" id="SSF82185">
    <property type="entry name" value="Histone H3 K4-specific methyltransferase SET7/9 N-terminal domain"/>
    <property type="match status" value="1"/>
</dbReference>
<gene>
    <name evidence="1" type="ORF">GCM10023331_39020</name>
</gene>
<comment type="caution">
    <text evidence="1">The sequence shown here is derived from an EMBL/GenBank/DDBJ whole genome shotgun (WGS) entry which is preliminary data.</text>
</comment>
<name>A0ABP9DSQ2_9BACT</name>
<dbReference type="PANTHER" id="PTHR33446:SF2">
    <property type="entry name" value="PROTEIN TONB"/>
    <property type="match status" value="1"/>
</dbReference>
<dbReference type="PANTHER" id="PTHR33446">
    <property type="entry name" value="PROTEIN TONB-RELATED"/>
    <property type="match status" value="1"/>
</dbReference>
<keyword evidence="2" id="KW-1185">Reference proteome</keyword>
<dbReference type="Proteomes" id="UP001500298">
    <property type="component" value="Unassembled WGS sequence"/>
</dbReference>
<evidence type="ECO:0000313" key="1">
    <source>
        <dbReference type="EMBL" id="GAA4850548.1"/>
    </source>
</evidence>
<dbReference type="EMBL" id="BAABJX010000065">
    <property type="protein sequence ID" value="GAA4850548.1"/>
    <property type="molecule type" value="Genomic_DNA"/>
</dbReference>
<organism evidence="1 2">
    <name type="scientific">Algivirga pacifica</name>
    <dbReference type="NCBI Taxonomy" id="1162670"/>
    <lineage>
        <taxon>Bacteria</taxon>
        <taxon>Pseudomonadati</taxon>
        <taxon>Bacteroidota</taxon>
        <taxon>Cytophagia</taxon>
        <taxon>Cytophagales</taxon>
        <taxon>Flammeovirgaceae</taxon>
        <taxon>Algivirga</taxon>
    </lineage>
</organism>
<dbReference type="SUPFAM" id="SSF74653">
    <property type="entry name" value="TolA/TonB C-terminal domain"/>
    <property type="match status" value="1"/>
</dbReference>
<dbReference type="Gene3D" id="3.30.1150.10">
    <property type="match status" value="1"/>
</dbReference>
<dbReference type="InterPro" id="IPR011652">
    <property type="entry name" value="MORN_2"/>
</dbReference>
<dbReference type="RefSeq" id="WP_345374914.1">
    <property type="nucleotide sequence ID" value="NZ_BAABJX010000065.1"/>
</dbReference>
<proteinExistence type="predicted"/>
<reference evidence="2" key="1">
    <citation type="journal article" date="2019" name="Int. J. Syst. Evol. Microbiol.">
        <title>The Global Catalogue of Microorganisms (GCM) 10K type strain sequencing project: providing services to taxonomists for standard genome sequencing and annotation.</title>
        <authorList>
            <consortium name="The Broad Institute Genomics Platform"/>
            <consortium name="The Broad Institute Genome Sequencing Center for Infectious Disease"/>
            <person name="Wu L."/>
            <person name="Ma J."/>
        </authorList>
    </citation>
    <scope>NUCLEOTIDE SEQUENCE [LARGE SCALE GENOMIC DNA]</scope>
    <source>
        <strain evidence="2">JCM 18326</strain>
    </source>
</reference>
<protein>
    <recommendedName>
        <fullName evidence="3">TonB C-terminal domain-containing protein</fullName>
    </recommendedName>
</protein>
<sequence>MINWRKIAIILFLFFHTLPSFSQKNIAAFYDENWLLTDREHAVYFRSGIIDTLAFGFQGKVRDYSAKGQLLMEGSYVEGKKEGLFRFFSEEGKLWKEGNYVDNKRSGRWLYYHPNGQIKEEIYFEDVFVIALNASTEEGESTLENGTGDWVTQFVGTDQQLYELHAKYKDRVRVGRWKYFLIDTVNQEVRKTKVVVDDWGKKNDLNPFMRASMVIHPDQEESRFQKMEAWEHSYAVEKDTYPMLPFFSQINSENKGRVSLPSYTGGIEALNTFFQERVNLKGQKCLKDKVYSTSVEVQVDYMGRIQALEAIKQVDTYDYEGFLKNELIRIISQMPNWVPAMERGALRTKVFPMTINAVNHRISLDYPIAEQVVNNSLDTLLDKHYLGGKNRFYKTIAQSIKYPATARRYGVEGLAQVSFKLSCTQGVDQIVFLKSLKGGIEEELKRVLESLKGSWVNCESLDTSQEHHLSVAFILGQSNKKMISEADVAVRAYGIRRTSDIQRNTESTVDYTRVYLDSEGVELVEVEAHPKRGITDFYETISRRLRCPEGMENFRGKVYISFEVAEDGSLDNLKMVNATDPRLEQEIRRVMSKVKPWIPGMVNGTVVRSSKVMPVAFGRR</sequence>
<accession>A0ABP9DSQ2</accession>